<accession>A0A8J7NUN3</accession>
<dbReference type="Proteomes" id="UP000736164">
    <property type="component" value="Unassembled WGS sequence"/>
</dbReference>
<proteinExistence type="predicted"/>
<protein>
    <submittedName>
        <fullName evidence="2">SPEF2 protein</fullName>
    </submittedName>
</protein>
<dbReference type="EMBL" id="JAAWVO010038486">
    <property type="protein sequence ID" value="MBN3318180.1"/>
    <property type="molecule type" value="Genomic_DNA"/>
</dbReference>
<evidence type="ECO:0000313" key="2">
    <source>
        <dbReference type="EMBL" id="MBN3318180.1"/>
    </source>
</evidence>
<comment type="caution">
    <text evidence="2">The sequence shown here is derived from an EMBL/GenBank/DDBJ whole genome shotgun (WGS) entry which is preliminary data.</text>
</comment>
<gene>
    <name evidence="2" type="primary">Spef2_1</name>
    <name evidence="2" type="ORF">GTO95_0011168</name>
</gene>
<feature type="non-terminal residue" evidence="2">
    <location>
        <position position="361"/>
    </location>
</feature>
<evidence type="ECO:0000313" key="3">
    <source>
        <dbReference type="Proteomes" id="UP000736164"/>
    </source>
</evidence>
<feature type="non-terminal residue" evidence="2">
    <location>
        <position position="1"/>
    </location>
</feature>
<name>A0A8J7NUN3_ATRSP</name>
<reference evidence="2" key="1">
    <citation type="journal article" date="2021" name="Cell">
        <title>Tracing the genetic footprints of vertebrate landing in non-teleost ray-finned fishes.</title>
        <authorList>
            <person name="Bi X."/>
            <person name="Wang K."/>
            <person name="Yang L."/>
            <person name="Pan H."/>
            <person name="Jiang H."/>
            <person name="Wei Q."/>
            <person name="Fang M."/>
            <person name="Yu H."/>
            <person name="Zhu C."/>
            <person name="Cai Y."/>
            <person name="He Y."/>
            <person name="Gan X."/>
            <person name="Zeng H."/>
            <person name="Yu D."/>
            <person name="Zhu Y."/>
            <person name="Jiang H."/>
            <person name="Qiu Q."/>
            <person name="Yang H."/>
            <person name="Zhang Y.E."/>
            <person name="Wang W."/>
            <person name="Zhu M."/>
            <person name="He S."/>
            <person name="Zhang G."/>
        </authorList>
    </citation>
    <scope>NUCLEOTIDE SEQUENCE</scope>
    <source>
        <strain evidence="2">Allg_001</strain>
    </source>
</reference>
<dbReference type="AlphaFoldDB" id="A0A8J7NUN3"/>
<keyword evidence="3" id="KW-1185">Reference proteome</keyword>
<feature type="region of interest" description="Disordered" evidence="1">
    <location>
        <begin position="291"/>
        <end position="319"/>
    </location>
</feature>
<feature type="compositionally biased region" description="Polar residues" evidence="1">
    <location>
        <begin position="300"/>
        <end position="309"/>
    </location>
</feature>
<evidence type="ECO:0000256" key="1">
    <source>
        <dbReference type="SAM" id="MobiDB-lite"/>
    </source>
</evidence>
<feature type="region of interest" description="Disordered" evidence="1">
    <location>
        <begin position="250"/>
        <end position="273"/>
    </location>
</feature>
<organism evidence="2 3">
    <name type="scientific">Atractosteus spatula</name>
    <name type="common">Alligator gar</name>
    <name type="synonym">Lepisosteus spatula</name>
    <dbReference type="NCBI Taxonomy" id="7917"/>
    <lineage>
        <taxon>Eukaryota</taxon>
        <taxon>Metazoa</taxon>
        <taxon>Chordata</taxon>
        <taxon>Craniata</taxon>
        <taxon>Vertebrata</taxon>
        <taxon>Euteleostomi</taxon>
        <taxon>Actinopterygii</taxon>
        <taxon>Neopterygii</taxon>
        <taxon>Holostei</taxon>
        <taxon>Semionotiformes</taxon>
        <taxon>Lepisosteidae</taxon>
        <taxon>Atractosteus</taxon>
    </lineage>
</organism>
<sequence length="361" mass="40045">MLLYFASHPDPVQGVHRAMSIATGERISQRKTSSRLLQSVLQIDEDVDTKVPEAGTEEDPGAEEVGGVTVTALLRVVCHGGVMMENQNRFRSHGKTKEEYKEDFCRIYKELGYEDQDKIPFRVLSQHPFMLDLIENSIRYKLIIRRNCGRFSESRSSGCLLGVLCPVSPLEVGRRTAAQEEQGCLLCGLQASRGVVCRASLTQLDTSASVICTSVLLTGQLTHCTRRQLEDELSSGEICLFSWPVSKAPATQTQAPEESRPQPVASLTPQSPSQGYFSRITDLQHKLYTGQSPPRLLPWRQSTPASSGPGQPIKCHSADWRQGPSPVGTWLCGSPEPATLFPPLLSTWMQRDARSRPFRSY</sequence>